<dbReference type="RefSeq" id="WP_036870984.1">
    <property type="nucleotide sequence ID" value="NZ_JRNJ01000104.1"/>
</dbReference>
<dbReference type="AlphaFoldDB" id="A0AAW3FCT1"/>
<name>A0AAW3FCT1_9BACT</name>
<proteinExistence type="predicted"/>
<reference evidence="1 2" key="1">
    <citation type="submission" date="2014-07" db="EMBL/GenBank/DDBJ databases">
        <authorList>
            <person name="McCorrison J."/>
            <person name="Sanka R."/>
            <person name="Torralba M."/>
            <person name="Gillis M."/>
            <person name="Haft D.H."/>
            <person name="Methe B."/>
            <person name="Sutton G."/>
            <person name="Nelson K.E."/>
        </authorList>
    </citation>
    <scope>NUCLEOTIDE SEQUENCE [LARGE SCALE GENOMIC DNA]</scope>
    <source>
        <strain evidence="1 2">DNF00424</strain>
    </source>
</reference>
<protein>
    <submittedName>
        <fullName evidence="1">Uncharacterized protein</fullName>
    </submittedName>
</protein>
<evidence type="ECO:0000313" key="1">
    <source>
        <dbReference type="EMBL" id="KGF24824.1"/>
    </source>
</evidence>
<evidence type="ECO:0000313" key="2">
    <source>
        <dbReference type="Proteomes" id="UP000029533"/>
    </source>
</evidence>
<dbReference type="Proteomes" id="UP000029533">
    <property type="component" value="Unassembled WGS sequence"/>
</dbReference>
<dbReference type="EMBL" id="JRNJ01000104">
    <property type="protein sequence ID" value="KGF24824.1"/>
    <property type="molecule type" value="Genomic_DNA"/>
</dbReference>
<sequence>MSTKIEKSDFTFLFAGYGHYKVTYQSPKTGKKWTKTIDDMPLIDVTKNEEYPKRKDLEILRRRVKA</sequence>
<comment type="caution">
    <text evidence="1">The sequence shown here is derived from an EMBL/GenBank/DDBJ whole genome shotgun (WGS) entry which is preliminary data.</text>
</comment>
<gene>
    <name evidence="1" type="ORF">HMPREF2132_11030</name>
</gene>
<accession>A0AAW3FCT1</accession>
<organism evidence="1 2">
    <name type="scientific">Prevotella histicola JCM 15637 = DNF00424</name>
    <dbReference type="NCBI Taxonomy" id="1236504"/>
    <lineage>
        <taxon>Bacteria</taxon>
        <taxon>Pseudomonadati</taxon>
        <taxon>Bacteroidota</taxon>
        <taxon>Bacteroidia</taxon>
        <taxon>Bacteroidales</taxon>
        <taxon>Prevotellaceae</taxon>
        <taxon>Prevotella</taxon>
    </lineage>
</organism>